<dbReference type="InterPro" id="IPR001387">
    <property type="entry name" value="Cro/C1-type_HTH"/>
</dbReference>
<dbReference type="Pfam" id="PF06114">
    <property type="entry name" value="Peptidase_M78"/>
    <property type="match status" value="1"/>
</dbReference>
<feature type="domain" description="HTH cro/C1-type" evidence="2">
    <location>
        <begin position="18"/>
        <end position="63"/>
    </location>
</feature>
<gene>
    <name evidence="3" type="ORF">ACFPK8_11790</name>
</gene>
<reference evidence="4" key="1">
    <citation type="journal article" date="2019" name="Int. J. Syst. Evol. Microbiol.">
        <title>The Global Catalogue of Microorganisms (GCM) 10K type strain sequencing project: providing services to taxonomists for standard genome sequencing and annotation.</title>
        <authorList>
            <consortium name="The Broad Institute Genomics Platform"/>
            <consortium name="The Broad Institute Genome Sequencing Center for Infectious Disease"/>
            <person name="Wu L."/>
            <person name="Ma J."/>
        </authorList>
    </citation>
    <scope>NUCLEOTIDE SEQUENCE [LARGE SCALE GENOMIC DNA]</scope>
    <source>
        <strain evidence="4">CGMCC 1.16455</strain>
    </source>
</reference>
<dbReference type="SMART" id="SM00530">
    <property type="entry name" value="HTH_XRE"/>
    <property type="match status" value="1"/>
</dbReference>
<sequence>MNTTIAQRVFQRLGSSSLSQKALGDLIGLDATKMSKARNGSRAFSTGELAAISDALKVDIYWLINGEPSDLSPRYAYRHTFDEYAGAHSKPCDALEQQIERTVLAYTQAGLERDDRLEQFRALVGGDRFNLGNLPTGFQDVRPAARAVQMKWKEWLSRGKDPVRDIESFLWEHFGVELVVADVAGQHRVNTQVVQVAGASVIVVERSGTWYSTLFGIFHELAHLIFGALGWRGEGADSDDSAFEPFANGFAGDVLLSRDDLTSTRRIAEMPLEELADFLWAHAVGLETARIRCAINRVDGPSADIAQGDITLQWRDAHGDERMNMWGAPSYPRRLVDRHEELVRSGDAGPDVLAWMLGVPAEELVVKREPTPLDEDTRALLEQLGIPA</sequence>
<dbReference type="RefSeq" id="WP_343922577.1">
    <property type="nucleotide sequence ID" value="NZ_BAAAIR010000016.1"/>
</dbReference>
<dbReference type="EMBL" id="JBHSLN010000025">
    <property type="protein sequence ID" value="MFC5298195.1"/>
    <property type="molecule type" value="Genomic_DNA"/>
</dbReference>
<accession>A0ABW0FIH5</accession>
<dbReference type="SUPFAM" id="SSF47413">
    <property type="entry name" value="lambda repressor-like DNA-binding domains"/>
    <property type="match status" value="1"/>
</dbReference>
<dbReference type="InterPro" id="IPR010982">
    <property type="entry name" value="Lambda_DNA-bd_dom_sf"/>
</dbReference>
<dbReference type="InterPro" id="IPR010359">
    <property type="entry name" value="IrrE_HExxH"/>
</dbReference>
<name>A0ABW0FIH5_9MICO</name>
<organism evidence="3 4">
    <name type="scientific">Brachybacterium tyrofermentans</name>
    <dbReference type="NCBI Taxonomy" id="47848"/>
    <lineage>
        <taxon>Bacteria</taxon>
        <taxon>Bacillati</taxon>
        <taxon>Actinomycetota</taxon>
        <taxon>Actinomycetes</taxon>
        <taxon>Micrococcales</taxon>
        <taxon>Dermabacteraceae</taxon>
        <taxon>Brachybacterium</taxon>
    </lineage>
</organism>
<evidence type="ECO:0000259" key="2">
    <source>
        <dbReference type="PROSITE" id="PS50943"/>
    </source>
</evidence>
<comment type="similarity">
    <text evidence="1">Belongs to the short-chain fatty acyl-CoA assimilation regulator (ScfR) family.</text>
</comment>
<keyword evidence="4" id="KW-1185">Reference proteome</keyword>
<dbReference type="InterPro" id="IPR052345">
    <property type="entry name" value="Rad_response_metalloprotease"/>
</dbReference>
<dbReference type="PROSITE" id="PS50943">
    <property type="entry name" value="HTH_CROC1"/>
    <property type="match status" value="1"/>
</dbReference>
<dbReference type="Proteomes" id="UP001595937">
    <property type="component" value="Unassembled WGS sequence"/>
</dbReference>
<dbReference type="PANTHER" id="PTHR43236">
    <property type="entry name" value="ANTITOXIN HIGA1"/>
    <property type="match status" value="1"/>
</dbReference>
<comment type="caution">
    <text evidence="3">The sequence shown here is derived from an EMBL/GenBank/DDBJ whole genome shotgun (WGS) entry which is preliminary data.</text>
</comment>
<dbReference type="Gene3D" id="1.10.260.40">
    <property type="entry name" value="lambda repressor-like DNA-binding domains"/>
    <property type="match status" value="1"/>
</dbReference>
<evidence type="ECO:0000256" key="1">
    <source>
        <dbReference type="ARBA" id="ARBA00007227"/>
    </source>
</evidence>
<dbReference type="GeneID" id="303296264"/>
<evidence type="ECO:0000313" key="4">
    <source>
        <dbReference type="Proteomes" id="UP001595937"/>
    </source>
</evidence>
<dbReference type="PANTHER" id="PTHR43236:SF2">
    <property type="entry name" value="BLL0069 PROTEIN"/>
    <property type="match status" value="1"/>
</dbReference>
<protein>
    <submittedName>
        <fullName evidence="3">ImmA/IrrE family metallo-endopeptidase</fullName>
    </submittedName>
</protein>
<proteinExistence type="inferred from homology"/>
<evidence type="ECO:0000313" key="3">
    <source>
        <dbReference type="EMBL" id="MFC5298195.1"/>
    </source>
</evidence>